<dbReference type="InterPro" id="IPR020843">
    <property type="entry name" value="ER"/>
</dbReference>
<evidence type="ECO:0000256" key="1">
    <source>
        <dbReference type="ARBA" id="ARBA00022857"/>
    </source>
</evidence>
<sequence>MPPWSNTPSGTMKAAVLTKPGASPPSACFTIQSYPKPTLPSEKWILVRVYAAGLNRAELRGRNNDRPGIPEFGPFVDEFHIDPPAILGEEFVGTVEVAGKETNFKVGDKVSAWVYGGGKAHDGTYAEYTLCLAERAVKFESTLPWDVLGGIAMSMWTAYGSLFDSAETKPGSVVVVHGGTSSVGIWAILLAKDKSCTVIATTRQPGKLEKLKATGADYALLDDDSLVANVRALYPKGVNTVLELVGPDKLEKIAFPMLARHGACVVSGILTKVWALNDFTPAMIPPTRKLCFFTSTSNEDIEGAEAVLQDVIRKVESGVFKKEVYLDKVFKLEDVGKAHEYMEENRAIGKVVVTID</sequence>
<keyword evidence="4" id="KW-1185">Reference proteome</keyword>
<dbReference type="PANTHER" id="PTHR44154">
    <property type="entry name" value="QUINONE OXIDOREDUCTASE"/>
    <property type="match status" value="1"/>
</dbReference>
<dbReference type="PANTHER" id="PTHR44154:SF1">
    <property type="entry name" value="QUINONE OXIDOREDUCTASE"/>
    <property type="match status" value="1"/>
</dbReference>
<dbReference type="Proteomes" id="UP000076761">
    <property type="component" value="Unassembled WGS sequence"/>
</dbReference>
<evidence type="ECO:0000313" key="4">
    <source>
        <dbReference type="Proteomes" id="UP000076761"/>
    </source>
</evidence>
<dbReference type="InterPro" id="IPR013154">
    <property type="entry name" value="ADH-like_N"/>
</dbReference>
<proteinExistence type="predicted"/>
<name>A0A165QYC7_9AGAM</name>
<dbReference type="Pfam" id="PF13602">
    <property type="entry name" value="ADH_zinc_N_2"/>
    <property type="match status" value="1"/>
</dbReference>
<reference evidence="3 4" key="1">
    <citation type="journal article" date="2016" name="Mol. Biol. Evol.">
        <title>Comparative Genomics of Early-Diverging Mushroom-Forming Fungi Provides Insights into the Origins of Lignocellulose Decay Capabilities.</title>
        <authorList>
            <person name="Nagy L.G."/>
            <person name="Riley R."/>
            <person name="Tritt A."/>
            <person name="Adam C."/>
            <person name="Daum C."/>
            <person name="Floudas D."/>
            <person name="Sun H."/>
            <person name="Yadav J.S."/>
            <person name="Pangilinan J."/>
            <person name="Larsson K.H."/>
            <person name="Matsuura K."/>
            <person name="Barry K."/>
            <person name="Labutti K."/>
            <person name="Kuo R."/>
            <person name="Ohm R.A."/>
            <person name="Bhattacharya S.S."/>
            <person name="Shirouzu T."/>
            <person name="Yoshinaga Y."/>
            <person name="Martin F.M."/>
            <person name="Grigoriev I.V."/>
            <person name="Hibbett D.S."/>
        </authorList>
    </citation>
    <scope>NUCLEOTIDE SEQUENCE [LARGE SCALE GENOMIC DNA]</scope>
    <source>
        <strain evidence="3 4">HHB14362 ss-1</strain>
    </source>
</reference>
<dbReference type="GO" id="GO:0016491">
    <property type="term" value="F:oxidoreductase activity"/>
    <property type="evidence" value="ECO:0007669"/>
    <property type="project" value="InterPro"/>
</dbReference>
<dbReference type="Pfam" id="PF08240">
    <property type="entry name" value="ADH_N"/>
    <property type="match status" value="1"/>
</dbReference>
<dbReference type="InParanoid" id="A0A165QYC7"/>
<dbReference type="Gene3D" id="3.90.180.10">
    <property type="entry name" value="Medium-chain alcohol dehydrogenases, catalytic domain"/>
    <property type="match status" value="1"/>
</dbReference>
<protein>
    <submittedName>
        <fullName evidence="3">GroES-like protein</fullName>
    </submittedName>
</protein>
<dbReference type="EMBL" id="KV425589">
    <property type="protein sequence ID" value="KZT23049.1"/>
    <property type="molecule type" value="Genomic_DNA"/>
</dbReference>
<dbReference type="AlphaFoldDB" id="A0A165QYC7"/>
<dbReference type="OrthoDB" id="203908at2759"/>
<dbReference type="InterPro" id="IPR036291">
    <property type="entry name" value="NAD(P)-bd_dom_sf"/>
</dbReference>
<dbReference type="SUPFAM" id="SSF51735">
    <property type="entry name" value="NAD(P)-binding Rossmann-fold domains"/>
    <property type="match status" value="1"/>
</dbReference>
<feature type="domain" description="Enoyl reductase (ER)" evidence="2">
    <location>
        <begin position="22"/>
        <end position="353"/>
    </location>
</feature>
<dbReference type="SMART" id="SM00829">
    <property type="entry name" value="PKS_ER"/>
    <property type="match status" value="1"/>
</dbReference>
<evidence type="ECO:0000313" key="3">
    <source>
        <dbReference type="EMBL" id="KZT23049.1"/>
    </source>
</evidence>
<evidence type="ECO:0000259" key="2">
    <source>
        <dbReference type="SMART" id="SM00829"/>
    </source>
</evidence>
<dbReference type="STRING" id="1314782.A0A165QYC7"/>
<gene>
    <name evidence="3" type="ORF">NEOLEDRAFT_1137176</name>
</gene>
<keyword evidence="1" id="KW-0521">NADP</keyword>
<organism evidence="3 4">
    <name type="scientific">Neolentinus lepideus HHB14362 ss-1</name>
    <dbReference type="NCBI Taxonomy" id="1314782"/>
    <lineage>
        <taxon>Eukaryota</taxon>
        <taxon>Fungi</taxon>
        <taxon>Dikarya</taxon>
        <taxon>Basidiomycota</taxon>
        <taxon>Agaricomycotina</taxon>
        <taxon>Agaricomycetes</taxon>
        <taxon>Gloeophyllales</taxon>
        <taxon>Gloeophyllaceae</taxon>
        <taxon>Neolentinus</taxon>
    </lineage>
</organism>
<dbReference type="InterPro" id="IPR011032">
    <property type="entry name" value="GroES-like_sf"/>
</dbReference>
<dbReference type="SUPFAM" id="SSF50129">
    <property type="entry name" value="GroES-like"/>
    <property type="match status" value="1"/>
</dbReference>
<accession>A0A165QYC7</accession>
<dbReference type="Gene3D" id="3.40.50.720">
    <property type="entry name" value="NAD(P)-binding Rossmann-like Domain"/>
    <property type="match status" value="1"/>
</dbReference>
<dbReference type="InterPro" id="IPR051603">
    <property type="entry name" value="Zinc-ADH_QOR/CCCR"/>
</dbReference>